<organism evidence="2 3">
    <name type="scientific">Athelia psychrophila</name>
    <dbReference type="NCBI Taxonomy" id="1759441"/>
    <lineage>
        <taxon>Eukaryota</taxon>
        <taxon>Fungi</taxon>
        <taxon>Dikarya</taxon>
        <taxon>Basidiomycota</taxon>
        <taxon>Agaricomycotina</taxon>
        <taxon>Agaricomycetes</taxon>
        <taxon>Agaricomycetidae</taxon>
        <taxon>Atheliales</taxon>
        <taxon>Atheliaceae</taxon>
        <taxon>Athelia</taxon>
    </lineage>
</organism>
<proteinExistence type="predicted"/>
<dbReference type="EMBL" id="KV417693">
    <property type="protein sequence ID" value="KZP09773.1"/>
    <property type="molecule type" value="Genomic_DNA"/>
</dbReference>
<sequence>MSTSSDENPAVGDKRPPALELGPRKKSRASDPLVSTGRHFCRTVFAMCHPVALLTNGLAREVELEEKSLEEFNAKERSEHSVFKELLKMVPGLEDRIQDFDELETVADHLRKGAASARGDDTKGLKGAILDWITAKGDVLRPSLSRNSKVTRGFHHETTGALLCPTYLDWSDPKTKSGLQTGEIAATGDSWPMFLYADLLYDENDPWKGLFRNQLLLNAFKFVFTSPSSVDKDASKATRSGNARLHGMTRTTKASIAYIATQVRFALCSASVFARTDSITDSERFYHSILELLNDSEEAKEVGELLSWWDGQVFASFAKPLRPISSNCVAQKIRARRQAASAV</sequence>
<evidence type="ECO:0000256" key="1">
    <source>
        <dbReference type="SAM" id="MobiDB-lite"/>
    </source>
</evidence>
<dbReference type="STRING" id="436010.A0A165YPD4"/>
<dbReference type="OrthoDB" id="3160134at2759"/>
<dbReference type="AlphaFoldDB" id="A0A165YPD4"/>
<evidence type="ECO:0000313" key="3">
    <source>
        <dbReference type="Proteomes" id="UP000076532"/>
    </source>
</evidence>
<gene>
    <name evidence="2" type="ORF">FIBSPDRAFT_963719</name>
</gene>
<dbReference type="Proteomes" id="UP000076532">
    <property type="component" value="Unassembled WGS sequence"/>
</dbReference>
<keyword evidence="3" id="KW-1185">Reference proteome</keyword>
<dbReference type="Pfam" id="PF20414">
    <property type="entry name" value="DUF6698"/>
    <property type="match status" value="1"/>
</dbReference>
<dbReference type="InterPro" id="IPR046521">
    <property type="entry name" value="DUF6698"/>
</dbReference>
<reference evidence="2 3" key="1">
    <citation type="journal article" date="2016" name="Mol. Biol. Evol.">
        <title>Comparative Genomics of Early-Diverging Mushroom-Forming Fungi Provides Insights into the Origins of Lignocellulose Decay Capabilities.</title>
        <authorList>
            <person name="Nagy L.G."/>
            <person name="Riley R."/>
            <person name="Tritt A."/>
            <person name="Adam C."/>
            <person name="Daum C."/>
            <person name="Floudas D."/>
            <person name="Sun H."/>
            <person name="Yadav J.S."/>
            <person name="Pangilinan J."/>
            <person name="Larsson K.H."/>
            <person name="Matsuura K."/>
            <person name="Barry K."/>
            <person name="Labutti K."/>
            <person name="Kuo R."/>
            <person name="Ohm R.A."/>
            <person name="Bhattacharya S.S."/>
            <person name="Shirouzu T."/>
            <person name="Yoshinaga Y."/>
            <person name="Martin F.M."/>
            <person name="Grigoriev I.V."/>
            <person name="Hibbett D.S."/>
        </authorList>
    </citation>
    <scope>NUCLEOTIDE SEQUENCE [LARGE SCALE GENOMIC DNA]</scope>
    <source>
        <strain evidence="2 3">CBS 109695</strain>
    </source>
</reference>
<name>A0A165YPD4_9AGAM</name>
<feature type="region of interest" description="Disordered" evidence="1">
    <location>
        <begin position="1"/>
        <end position="33"/>
    </location>
</feature>
<accession>A0A165YPD4</accession>
<evidence type="ECO:0000313" key="2">
    <source>
        <dbReference type="EMBL" id="KZP09773.1"/>
    </source>
</evidence>
<protein>
    <submittedName>
        <fullName evidence="2">Uncharacterized protein</fullName>
    </submittedName>
</protein>